<dbReference type="PANTHER" id="PTHR30100:SF1">
    <property type="entry name" value="PHOSPHATE ACYLTRANSFERASE"/>
    <property type="match status" value="1"/>
</dbReference>
<keyword evidence="3" id="KW-0963">Cytoplasm</keyword>
<organism evidence="11">
    <name type="scientific">Dissulfuribacter thermophilus</name>
    <dbReference type="NCBI Taxonomy" id="1156395"/>
    <lineage>
        <taxon>Bacteria</taxon>
        <taxon>Pseudomonadati</taxon>
        <taxon>Thermodesulfobacteriota</taxon>
        <taxon>Dissulfuribacteria</taxon>
        <taxon>Dissulfuribacterales</taxon>
        <taxon>Dissulfuribacteraceae</taxon>
        <taxon>Dissulfuribacter</taxon>
    </lineage>
</organism>
<evidence type="ECO:0000256" key="6">
    <source>
        <dbReference type="ARBA" id="ARBA00023098"/>
    </source>
</evidence>
<dbReference type="NCBIfam" id="TIGR00182">
    <property type="entry name" value="plsX"/>
    <property type="match status" value="1"/>
</dbReference>
<reference evidence="11" key="1">
    <citation type="journal article" date="2020" name="mSystems">
        <title>Genome- and Community-Level Interaction Insights into Carbon Utilization and Element Cycling Functions of Hydrothermarchaeota in Hydrothermal Sediment.</title>
        <authorList>
            <person name="Zhou Z."/>
            <person name="Liu Y."/>
            <person name="Xu W."/>
            <person name="Pan J."/>
            <person name="Luo Z.H."/>
            <person name="Li M."/>
        </authorList>
    </citation>
    <scope>NUCLEOTIDE SEQUENCE [LARGE SCALE GENOMIC DNA]</scope>
    <source>
        <strain evidence="11">HyVt-503</strain>
    </source>
</reference>
<keyword evidence="6" id="KW-0443">Lipid metabolism</keyword>
<dbReference type="InterPro" id="IPR012281">
    <property type="entry name" value="Phospholipid_synth_PlsX-like"/>
</dbReference>
<sequence>MPVALDAMGGDYGPGVLVEGAIEAARDFGVETILVGDEGTLKGLLEEKGANGLPLDIVHASQVVSMDEAPSEALRRKKDSTIQVSFGLIRDGRATACVSAGNSGATMASALFTLGRIKGVRPAIATVMPTLKEPVVLIDVGANVDCKPIHLYQFAIMGHVFSKIHLKKDSPSIGLLSIGEEDTKGNVQVKKAYDMLQASELNFVGNVEGRDIFKGDVDVVVCDGFVGNI</sequence>
<evidence type="ECO:0000256" key="5">
    <source>
        <dbReference type="ARBA" id="ARBA00022679"/>
    </source>
</evidence>
<accession>A0A7V2SYV8</accession>
<gene>
    <name evidence="11" type="primary">plsX</name>
    <name evidence="11" type="ORF">ENJ63_02620</name>
</gene>
<dbReference type="Gene3D" id="3.40.718.10">
    <property type="entry name" value="Isopropylmalate Dehydrogenase"/>
    <property type="match status" value="1"/>
</dbReference>
<comment type="subcellular location">
    <subcellularLocation>
        <location evidence="2">Cytoplasm</location>
    </subcellularLocation>
</comment>
<dbReference type="GO" id="GO:0043811">
    <property type="term" value="F:phosphate:acyl-[acyl carrier protein] acyltransferase activity"/>
    <property type="evidence" value="ECO:0007669"/>
    <property type="project" value="UniProtKB-EC"/>
</dbReference>
<evidence type="ECO:0000256" key="3">
    <source>
        <dbReference type="ARBA" id="ARBA00022490"/>
    </source>
</evidence>
<dbReference type="AlphaFoldDB" id="A0A7V2SYV8"/>
<keyword evidence="5" id="KW-0808">Transferase</keyword>
<evidence type="ECO:0000256" key="4">
    <source>
        <dbReference type="ARBA" id="ARBA00022516"/>
    </source>
</evidence>
<feature type="non-terminal residue" evidence="11">
    <location>
        <position position="229"/>
    </location>
</feature>
<evidence type="ECO:0000313" key="11">
    <source>
        <dbReference type="EMBL" id="HFC46757.1"/>
    </source>
</evidence>
<comment type="caution">
    <text evidence="11">The sequence shown here is derived from an EMBL/GenBank/DDBJ whole genome shotgun (WGS) entry which is preliminary data.</text>
</comment>
<keyword evidence="7" id="KW-0594">Phospholipid biosynthesis</keyword>
<protein>
    <recommendedName>
        <fullName evidence="9">phosphate acyltransferase</fullName>
        <ecNumber evidence="9">2.3.1.274</ecNumber>
    </recommendedName>
</protein>
<dbReference type="SUPFAM" id="SSF53659">
    <property type="entry name" value="Isocitrate/Isopropylmalate dehydrogenase-like"/>
    <property type="match status" value="1"/>
</dbReference>
<comment type="catalytic activity">
    <reaction evidence="1">
        <text>a fatty acyl-[ACP] + phosphate = an acyl phosphate + holo-[ACP]</text>
        <dbReference type="Rhea" id="RHEA:42292"/>
        <dbReference type="Rhea" id="RHEA-COMP:9685"/>
        <dbReference type="Rhea" id="RHEA-COMP:14125"/>
        <dbReference type="ChEBI" id="CHEBI:43474"/>
        <dbReference type="ChEBI" id="CHEBI:59918"/>
        <dbReference type="ChEBI" id="CHEBI:64479"/>
        <dbReference type="ChEBI" id="CHEBI:138651"/>
        <dbReference type="EC" id="2.3.1.274"/>
    </reaction>
</comment>
<dbReference type="GO" id="GO:0008654">
    <property type="term" value="P:phospholipid biosynthetic process"/>
    <property type="evidence" value="ECO:0007669"/>
    <property type="project" value="UniProtKB-KW"/>
</dbReference>
<evidence type="ECO:0000256" key="10">
    <source>
        <dbReference type="ARBA" id="ARBA00046608"/>
    </source>
</evidence>
<dbReference type="InterPro" id="IPR003664">
    <property type="entry name" value="FA_synthesis"/>
</dbReference>
<dbReference type="Proteomes" id="UP000885797">
    <property type="component" value="Unassembled WGS sequence"/>
</dbReference>
<dbReference type="HAMAP" id="MF_00019">
    <property type="entry name" value="PlsX"/>
    <property type="match status" value="1"/>
</dbReference>
<evidence type="ECO:0000256" key="8">
    <source>
        <dbReference type="ARBA" id="ARBA00023264"/>
    </source>
</evidence>
<dbReference type="GO" id="GO:0006633">
    <property type="term" value="P:fatty acid biosynthetic process"/>
    <property type="evidence" value="ECO:0007669"/>
    <property type="project" value="InterPro"/>
</dbReference>
<dbReference type="GO" id="GO:0005737">
    <property type="term" value="C:cytoplasm"/>
    <property type="evidence" value="ECO:0007669"/>
    <property type="project" value="UniProtKB-SubCell"/>
</dbReference>
<evidence type="ECO:0000256" key="2">
    <source>
        <dbReference type="ARBA" id="ARBA00004496"/>
    </source>
</evidence>
<evidence type="ECO:0000256" key="1">
    <source>
        <dbReference type="ARBA" id="ARBA00001232"/>
    </source>
</evidence>
<keyword evidence="8" id="KW-1208">Phospholipid metabolism</keyword>
<evidence type="ECO:0000256" key="7">
    <source>
        <dbReference type="ARBA" id="ARBA00023209"/>
    </source>
</evidence>
<evidence type="ECO:0000256" key="9">
    <source>
        <dbReference type="ARBA" id="ARBA00024069"/>
    </source>
</evidence>
<keyword evidence="4" id="KW-0444">Lipid biosynthesis</keyword>
<keyword evidence="11" id="KW-0012">Acyltransferase</keyword>
<name>A0A7V2SYV8_9BACT</name>
<proteinExistence type="inferred from homology"/>
<dbReference type="EC" id="2.3.1.274" evidence="9"/>
<dbReference type="EMBL" id="DRND01000215">
    <property type="protein sequence ID" value="HFC46757.1"/>
    <property type="molecule type" value="Genomic_DNA"/>
</dbReference>
<dbReference type="PANTHER" id="PTHR30100">
    <property type="entry name" value="FATTY ACID/PHOSPHOLIPID SYNTHESIS PROTEIN PLSX"/>
    <property type="match status" value="1"/>
</dbReference>
<dbReference type="Pfam" id="PF02504">
    <property type="entry name" value="FA_synthesis"/>
    <property type="match status" value="1"/>
</dbReference>
<comment type="subunit">
    <text evidence="10">Homodimer. Probably interacts with PlsY.</text>
</comment>